<dbReference type="AlphaFoldDB" id="A0A182S4W0"/>
<sequence>MWWLWLILVLAVVGLLHRWILHRHRFAQHLPNMRPYYPIIGNGQLFMGKSRAQLFNVLMVPFQEFSDWFKIWLGPKLVLCTSHPDIMHAVLTHPECLEKPFFYDFVKLEHGIFAGHYHPWKTQRKALNPAFNTRILHSFIPVFVECSKLMVQQMENSMGADGQSLSIFPFISKCTLEMVCGTTIGCDVLEQPGKETFIENVDRCFELVAKRMLNIHHYIEVLYRFTKDCIEEAERRTSCYRFFESVIEKAKARVQSGSDVADECADYKRPLIFADQLLSVQHNGNPFTDIEITHNIYSMIAAGNDTTALQVTHTCLFLAMFPDIQERAYRELMDVFPDPEQDITLEDLKKLTYMERVIKESLRLAPSGPNIARQTMQDIEIANLRIPKDSLIVMSIFAMHRRKDVWGTDADVFDPDRFLPERSVDRHPNAFVPFSAGSRNCIGARYAMLGMKVMLSSILRRLRLRSHLQMNDLQFRFDLTLKLESDYLVEVEKRAQTASS</sequence>
<comment type="similarity">
    <text evidence="5 15">Belongs to the cytochrome P450 family.</text>
</comment>
<dbReference type="InterPro" id="IPR002401">
    <property type="entry name" value="Cyt_P450_E_grp-I"/>
</dbReference>
<evidence type="ECO:0000313" key="16">
    <source>
        <dbReference type="EnsemblMetazoa" id="AFUN015830-PA"/>
    </source>
</evidence>
<evidence type="ECO:0000256" key="12">
    <source>
        <dbReference type="ARBA" id="ARBA00023033"/>
    </source>
</evidence>
<keyword evidence="13" id="KW-0472">Membrane</keyword>
<evidence type="ECO:0000256" key="7">
    <source>
        <dbReference type="ARBA" id="ARBA00022723"/>
    </source>
</evidence>
<accession>A0A182S4W0</accession>
<evidence type="ECO:0000256" key="8">
    <source>
        <dbReference type="ARBA" id="ARBA00022824"/>
    </source>
</evidence>
<dbReference type="FunFam" id="1.10.630.10:FF:000035">
    <property type="entry name" value="CYtochrome P450 family"/>
    <property type="match status" value="1"/>
</dbReference>
<evidence type="ECO:0000256" key="5">
    <source>
        <dbReference type="ARBA" id="ARBA00010617"/>
    </source>
</evidence>
<evidence type="ECO:0000256" key="15">
    <source>
        <dbReference type="RuleBase" id="RU000461"/>
    </source>
</evidence>
<dbReference type="GO" id="GO:0020037">
    <property type="term" value="F:heme binding"/>
    <property type="evidence" value="ECO:0007669"/>
    <property type="project" value="InterPro"/>
</dbReference>
<dbReference type="PRINTS" id="PR00463">
    <property type="entry name" value="EP450I"/>
</dbReference>
<keyword evidence="8" id="KW-0256">Endoplasmic reticulum</keyword>
<dbReference type="CDD" id="cd11057">
    <property type="entry name" value="CYP313-like"/>
    <property type="match status" value="1"/>
</dbReference>
<feature type="binding site" description="axial binding residue" evidence="14">
    <location>
        <position position="441"/>
    </location>
    <ligand>
        <name>heme</name>
        <dbReference type="ChEBI" id="CHEBI:30413"/>
    </ligand>
    <ligandPart>
        <name>Fe</name>
        <dbReference type="ChEBI" id="CHEBI:18248"/>
    </ligandPart>
</feature>
<organism evidence="16">
    <name type="scientific">Anopheles funestus</name>
    <name type="common">African malaria mosquito</name>
    <dbReference type="NCBI Taxonomy" id="62324"/>
    <lineage>
        <taxon>Eukaryota</taxon>
        <taxon>Metazoa</taxon>
        <taxon>Ecdysozoa</taxon>
        <taxon>Arthropoda</taxon>
        <taxon>Hexapoda</taxon>
        <taxon>Insecta</taxon>
        <taxon>Pterygota</taxon>
        <taxon>Neoptera</taxon>
        <taxon>Endopterygota</taxon>
        <taxon>Diptera</taxon>
        <taxon>Nematocera</taxon>
        <taxon>Culicoidea</taxon>
        <taxon>Culicidae</taxon>
        <taxon>Anophelinae</taxon>
        <taxon>Anopheles</taxon>
    </lineage>
</organism>
<name>A0A182S4W0_ANOFN</name>
<dbReference type="InterPro" id="IPR017972">
    <property type="entry name" value="Cyt_P450_CS"/>
</dbReference>
<dbReference type="GO" id="GO:0005789">
    <property type="term" value="C:endoplasmic reticulum membrane"/>
    <property type="evidence" value="ECO:0007669"/>
    <property type="project" value="UniProtKB-SubCell"/>
</dbReference>
<dbReference type="GO" id="GO:0004497">
    <property type="term" value="F:monooxygenase activity"/>
    <property type="evidence" value="ECO:0007669"/>
    <property type="project" value="UniProtKB-KW"/>
</dbReference>
<evidence type="ECO:0000256" key="3">
    <source>
        <dbReference type="ARBA" id="ARBA00004174"/>
    </source>
</evidence>
<dbReference type="PROSITE" id="PS00086">
    <property type="entry name" value="CYTOCHROME_P450"/>
    <property type="match status" value="1"/>
</dbReference>
<evidence type="ECO:0000256" key="1">
    <source>
        <dbReference type="ARBA" id="ARBA00001971"/>
    </source>
</evidence>
<dbReference type="GO" id="GO:0016705">
    <property type="term" value="F:oxidoreductase activity, acting on paired donors, with incorporation or reduction of molecular oxygen"/>
    <property type="evidence" value="ECO:0007669"/>
    <property type="project" value="InterPro"/>
</dbReference>
<dbReference type="Gene3D" id="1.10.630.10">
    <property type="entry name" value="Cytochrome P450"/>
    <property type="match status" value="1"/>
</dbReference>
<evidence type="ECO:0000256" key="13">
    <source>
        <dbReference type="ARBA" id="ARBA00023136"/>
    </source>
</evidence>
<dbReference type="STRING" id="62324.A0A182S4W0"/>
<dbReference type="VEuPathDB" id="VectorBase:AFUN015830"/>
<keyword evidence="10 15" id="KW-0560">Oxidoreductase</keyword>
<keyword evidence="9" id="KW-0492">Microsome</keyword>
<dbReference type="PANTHER" id="PTHR24291">
    <property type="entry name" value="CYTOCHROME P450 FAMILY 4"/>
    <property type="match status" value="1"/>
</dbReference>
<dbReference type="PRINTS" id="PR00385">
    <property type="entry name" value="P450"/>
</dbReference>
<reference evidence="16" key="1">
    <citation type="submission" date="2020-05" db="UniProtKB">
        <authorList>
            <consortium name="EnsemblMetazoa"/>
        </authorList>
    </citation>
    <scope>IDENTIFICATION</scope>
    <source>
        <strain evidence="16">FUMOZ</strain>
    </source>
</reference>
<evidence type="ECO:0000256" key="6">
    <source>
        <dbReference type="ARBA" id="ARBA00022617"/>
    </source>
</evidence>
<comment type="subcellular location">
    <subcellularLocation>
        <location evidence="4">Endoplasmic reticulum membrane</location>
        <topology evidence="4">Peripheral membrane protein</topology>
    </subcellularLocation>
    <subcellularLocation>
        <location evidence="3">Microsome membrane</location>
        <topology evidence="3">Peripheral membrane protein</topology>
    </subcellularLocation>
</comment>
<comment type="function">
    <text evidence="2">May be involved in the metabolism of insect hormones and in the breakdown of synthetic insecticides.</text>
</comment>
<dbReference type="InterPro" id="IPR036396">
    <property type="entry name" value="Cyt_P450_sf"/>
</dbReference>
<dbReference type="InterPro" id="IPR050196">
    <property type="entry name" value="Cytochrome_P450_Monoox"/>
</dbReference>
<keyword evidence="7 14" id="KW-0479">Metal-binding</keyword>
<dbReference type="PANTHER" id="PTHR24291:SF189">
    <property type="entry name" value="CYTOCHROME P450 4C3-RELATED"/>
    <property type="match status" value="1"/>
</dbReference>
<keyword evidence="6 14" id="KW-0349">Heme</keyword>
<dbReference type="SUPFAM" id="SSF48264">
    <property type="entry name" value="Cytochrome P450"/>
    <property type="match status" value="1"/>
</dbReference>
<keyword evidence="11 14" id="KW-0408">Iron</keyword>
<comment type="cofactor">
    <cofactor evidence="1 14">
        <name>heme</name>
        <dbReference type="ChEBI" id="CHEBI:30413"/>
    </cofactor>
</comment>
<dbReference type="Pfam" id="PF00067">
    <property type="entry name" value="p450"/>
    <property type="match status" value="1"/>
</dbReference>
<evidence type="ECO:0000256" key="9">
    <source>
        <dbReference type="ARBA" id="ARBA00022848"/>
    </source>
</evidence>
<keyword evidence="12 15" id="KW-0503">Monooxygenase</keyword>
<dbReference type="EnsemblMetazoa" id="AFUN015830-RA">
    <property type="protein sequence ID" value="AFUN015830-PA"/>
    <property type="gene ID" value="AFUN015830"/>
</dbReference>
<dbReference type="InterPro" id="IPR001128">
    <property type="entry name" value="Cyt_P450"/>
</dbReference>
<evidence type="ECO:0000256" key="14">
    <source>
        <dbReference type="PIRSR" id="PIRSR602401-1"/>
    </source>
</evidence>
<proteinExistence type="inferred from homology"/>
<evidence type="ECO:0000256" key="2">
    <source>
        <dbReference type="ARBA" id="ARBA00003690"/>
    </source>
</evidence>
<evidence type="ECO:0000256" key="4">
    <source>
        <dbReference type="ARBA" id="ARBA00004406"/>
    </source>
</evidence>
<evidence type="ECO:0000256" key="10">
    <source>
        <dbReference type="ARBA" id="ARBA00023002"/>
    </source>
</evidence>
<dbReference type="VEuPathDB" id="VectorBase:AFUN2_006976"/>
<evidence type="ECO:0000256" key="11">
    <source>
        <dbReference type="ARBA" id="ARBA00023004"/>
    </source>
</evidence>
<protein>
    <submittedName>
        <fullName evidence="16">Cytochrome P450</fullName>
    </submittedName>
</protein>
<dbReference type="GO" id="GO:0005506">
    <property type="term" value="F:iron ion binding"/>
    <property type="evidence" value="ECO:0007669"/>
    <property type="project" value="InterPro"/>
</dbReference>